<evidence type="ECO:0000313" key="1">
    <source>
        <dbReference type="EMBL" id="GFS51917.1"/>
    </source>
</evidence>
<evidence type="ECO:0000313" key="2">
    <source>
        <dbReference type="Proteomes" id="UP000887013"/>
    </source>
</evidence>
<dbReference type="AlphaFoldDB" id="A0A8X6IMZ1"/>
<protein>
    <submittedName>
        <fullName evidence="1">Uncharacterized protein</fullName>
    </submittedName>
</protein>
<gene>
    <name evidence="1" type="ORF">NPIL_68441</name>
</gene>
<accession>A0A8X6IMZ1</accession>
<reference evidence="1" key="1">
    <citation type="submission" date="2020-08" db="EMBL/GenBank/DDBJ databases">
        <title>Multicomponent nature underlies the extraordinary mechanical properties of spider dragline silk.</title>
        <authorList>
            <person name="Kono N."/>
            <person name="Nakamura H."/>
            <person name="Mori M."/>
            <person name="Yoshida Y."/>
            <person name="Ohtoshi R."/>
            <person name="Malay A.D."/>
            <person name="Moran D.A.P."/>
            <person name="Tomita M."/>
            <person name="Numata K."/>
            <person name="Arakawa K."/>
        </authorList>
    </citation>
    <scope>NUCLEOTIDE SEQUENCE</scope>
</reference>
<sequence>MYKQTYPTATKCIKNNTYMDDFVMGTSTDTEAAIIYQEMQQFTSHISLPLAKLTTNSKILQAMWKQENVPLKNIMQVLGVKLDTGRDVF</sequence>
<dbReference type="Proteomes" id="UP000887013">
    <property type="component" value="Unassembled WGS sequence"/>
</dbReference>
<comment type="caution">
    <text evidence="1">The sequence shown here is derived from an EMBL/GenBank/DDBJ whole genome shotgun (WGS) entry which is preliminary data.</text>
</comment>
<dbReference type="EMBL" id="BMAW01045800">
    <property type="protein sequence ID" value="GFS51917.1"/>
    <property type="molecule type" value="Genomic_DNA"/>
</dbReference>
<keyword evidence="2" id="KW-1185">Reference proteome</keyword>
<dbReference type="OrthoDB" id="6429900at2759"/>
<organism evidence="1 2">
    <name type="scientific">Nephila pilipes</name>
    <name type="common">Giant wood spider</name>
    <name type="synonym">Nephila maculata</name>
    <dbReference type="NCBI Taxonomy" id="299642"/>
    <lineage>
        <taxon>Eukaryota</taxon>
        <taxon>Metazoa</taxon>
        <taxon>Ecdysozoa</taxon>
        <taxon>Arthropoda</taxon>
        <taxon>Chelicerata</taxon>
        <taxon>Arachnida</taxon>
        <taxon>Araneae</taxon>
        <taxon>Araneomorphae</taxon>
        <taxon>Entelegynae</taxon>
        <taxon>Araneoidea</taxon>
        <taxon>Nephilidae</taxon>
        <taxon>Nephila</taxon>
    </lineage>
</organism>
<proteinExistence type="predicted"/>
<name>A0A8X6IMZ1_NEPPI</name>